<organism evidence="1">
    <name type="scientific">bioreactor metagenome</name>
    <dbReference type="NCBI Taxonomy" id="1076179"/>
    <lineage>
        <taxon>unclassified sequences</taxon>
        <taxon>metagenomes</taxon>
        <taxon>ecological metagenomes</taxon>
    </lineage>
</organism>
<evidence type="ECO:0000313" key="1">
    <source>
        <dbReference type="EMBL" id="MPN36979.1"/>
    </source>
</evidence>
<name>A0A645HFN7_9ZZZZ</name>
<proteinExistence type="predicted"/>
<sequence>MTSSLSVLVAANVNEASGKLKKAAKLGIRTVALDEFLQELGEAKPEPREGQLEFELEP</sequence>
<dbReference type="EMBL" id="VSSQ01091415">
    <property type="protein sequence ID" value="MPN36979.1"/>
    <property type="molecule type" value="Genomic_DNA"/>
</dbReference>
<gene>
    <name evidence="1" type="ORF">SDC9_184491</name>
</gene>
<evidence type="ECO:0008006" key="2">
    <source>
        <dbReference type="Google" id="ProtNLM"/>
    </source>
</evidence>
<accession>A0A645HFN7</accession>
<protein>
    <recommendedName>
        <fullName evidence="2">BRCT domain-containing protein</fullName>
    </recommendedName>
</protein>
<dbReference type="AlphaFoldDB" id="A0A645HFN7"/>
<comment type="caution">
    <text evidence="1">The sequence shown here is derived from an EMBL/GenBank/DDBJ whole genome shotgun (WGS) entry which is preliminary data.</text>
</comment>
<reference evidence="1" key="1">
    <citation type="submission" date="2019-08" db="EMBL/GenBank/DDBJ databases">
        <authorList>
            <person name="Kucharzyk K."/>
            <person name="Murdoch R.W."/>
            <person name="Higgins S."/>
            <person name="Loffler F."/>
        </authorList>
    </citation>
    <scope>NUCLEOTIDE SEQUENCE</scope>
</reference>